<evidence type="ECO:0000313" key="11">
    <source>
        <dbReference type="EnsemblMetazoa" id="GAUT001359-PA"/>
    </source>
</evidence>
<comment type="similarity">
    <text evidence="4 10">Belongs to the triosephosphate isomerase family.</text>
</comment>
<evidence type="ECO:0000256" key="10">
    <source>
        <dbReference type="RuleBase" id="RU363013"/>
    </source>
</evidence>
<dbReference type="GO" id="GO:0005829">
    <property type="term" value="C:cytosol"/>
    <property type="evidence" value="ECO:0007669"/>
    <property type="project" value="TreeGrafter"/>
</dbReference>
<keyword evidence="12" id="KW-1185">Reference proteome</keyword>
<comment type="pathway">
    <text evidence="3 10">Carbohydrate biosynthesis; gluconeogenesis.</text>
</comment>
<evidence type="ECO:0000256" key="6">
    <source>
        <dbReference type="ARBA" id="ARBA00011940"/>
    </source>
</evidence>
<dbReference type="EC" id="5.3.1.1" evidence="6 10"/>
<dbReference type="UniPathway" id="UPA00138"/>
<dbReference type="Gene3D" id="3.20.20.70">
    <property type="entry name" value="Aldolase class I"/>
    <property type="match status" value="1"/>
</dbReference>
<dbReference type="NCBIfam" id="TIGR00419">
    <property type="entry name" value="tim"/>
    <property type="match status" value="1"/>
</dbReference>
<comment type="subunit">
    <text evidence="5">Homodimer.</text>
</comment>
<sequence length="272" mass="30193">MDERKFYVVANWKGITGKENIKEICKMLSISALDDNTDVIVGCPFPYLQFVRQLLPERFNLAALNCYKECKGTYTTGEVSPVMLKDVGVSWVLLGHSDRRNVLNESDELVAEKAAYALSEGLSVIVCVGESYDDRSAGNTESTLANQLASLHKHIKDWQNVMLVYEPVWALGSGKSARPHNAQSVLGFIRKWLDNYVSKEMSQTVPLLYGGAVTSANCKPLALQPDVDGFLVGNNSTKHDLLQIINTNLNDDDKQSVDSGEYLSPYMDITDF</sequence>
<dbReference type="PANTHER" id="PTHR21139:SF2">
    <property type="entry name" value="TRIOSEPHOSPHATE ISOMERASE"/>
    <property type="match status" value="1"/>
</dbReference>
<keyword evidence="10" id="KW-0324">Glycolysis</keyword>
<organism evidence="11 12">
    <name type="scientific">Glossina austeni</name>
    <name type="common">Savannah tsetse fly</name>
    <dbReference type="NCBI Taxonomy" id="7395"/>
    <lineage>
        <taxon>Eukaryota</taxon>
        <taxon>Metazoa</taxon>
        <taxon>Ecdysozoa</taxon>
        <taxon>Arthropoda</taxon>
        <taxon>Hexapoda</taxon>
        <taxon>Insecta</taxon>
        <taxon>Pterygota</taxon>
        <taxon>Neoptera</taxon>
        <taxon>Endopterygota</taxon>
        <taxon>Diptera</taxon>
        <taxon>Brachycera</taxon>
        <taxon>Muscomorpha</taxon>
        <taxon>Hippoboscoidea</taxon>
        <taxon>Glossinidae</taxon>
        <taxon>Glossina</taxon>
    </lineage>
</organism>
<dbReference type="InterPro" id="IPR013785">
    <property type="entry name" value="Aldolase_TIM"/>
</dbReference>
<evidence type="ECO:0000256" key="4">
    <source>
        <dbReference type="ARBA" id="ARBA00007422"/>
    </source>
</evidence>
<dbReference type="GO" id="GO:0006096">
    <property type="term" value="P:glycolytic process"/>
    <property type="evidence" value="ECO:0007669"/>
    <property type="project" value="UniProtKB-UniPathway"/>
</dbReference>
<evidence type="ECO:0000256" key="7">
    <source>
        <dbReference type="ARBA" id="ARBA00019397"/>
    </source>
</evidence>
<evidence type="ECO:0000256" key="8">
    <source>
        <dbReference type="ARBA" id="ARBA00022432"/>
    </source>
</evidence>
<protein>
    <recommendedName>
        <fullName evidence="7 10">Triosephosphate isomerase</fullName>
        <ecNumber evidence="6 10">5.3.1.1</ecNumber>
    </recommendedName>
</protein>
<name>A0A1A9UDV8_GLOAU</name>
<dbReference type="UniPathway" id="UPA00109">
    <property type="reaction ID" value="UER00189"/>
</dbReference>
<proteinExistence type="inferred from homology"/>
<evidence type="ECO:0000313" key="12">
    <source>
        <dbReference type="Proteomes" id="UP000078200"/>
    </source>
</evidence>
<dbReference type="GO" id="GO:0046166">
    <property type="term" value="P:glyceraldehyde-3-phosphate biosynthetic process"/>
    <property type="evidence" value="ECO:0007669"/>
    <property type="project" value="TreeGrafter"/>
</dbReference>
<dbReference type="PANTHER" id="PTHR21139">
    <property type="entry name" value="TRIOSEPHOSPHATE ISOMERASE"/>
    <property type="match status" value="1"/>
</dbReference>
<reference evidence="11" key="1">
    <citation type="submission" date="2020-05" db="UniProtKB">
        <authorList>
            <consortium name="EnsemblMetazoa"/>
        </authorList>
    </citation>
    <scope>IDENTIFICATION</scope>
    <source>
        <strain evidence="11">TTRI</strain>
    </source>
</reference>
<dbReference type="GO" id="GO:0004807">
    <property type="term" value="F:triose-phosphate isomerase activity"/>
    <property type="evidence" value="ECO:0007669"/>
    <property type="project" value="UniProtKB-EC"/>
</dbReference>
<dbReference type="SUPFAM" id="SSF51351">
    <property type="entry name" value="Triosephosphate isomerase (TIM)"/>
    <property type="match status" value="1"/>
</dbReference>
<dbReference type="EnsemblMetazoa" id="GAUT001359-RA">
    <property type="protein sequence ID" value="GAUT001359-PA"/>
    <property type="gene ID" value="GAUT001359"/>
</dbReference>
<dbReference type="PROSITE" id="PS51440">
    <property type="entry name" value="TIM_2"/>
    <property type="match status" value="1"/>
</dbReference>
<accession>A0A1A9UDV8</accession>
<evidence type="ECO:0000256" key="3">
    <source>
        <dbReference type="ARBA" id="ARBA00004742"/>
    </source>
</evidence>
<keyword evidence="8 10" id="KW-0312">Gluconeogenesis</keyword>
<evidence type="ECO:0000256" key="9">
    <source>
        <dbReference type="ARBA" id="ARBA00023235"/>
    </source>
</evidence>
<dbReference type="CDD" id="cd00311">
    <property type="entry name" value="TIM"/>
    <property type="match status" value="1"/>
</dbReference>
<evidence type="ECO:0000256" key="5">
    <source>
        <dbReference type="ARBA" id="ARBA00011738"/>
    </source>
</evidence>
<keyword evidence="9 10" id="KW-0413">Isomerase</keyword>
<dbReference type="STRING" id="7395.A0A1A9UDV8"/>
<evidence type="ECO:0000256" key="1">
    <source>
        <dbReference type="ARBA" id="ARBA00000474"/>
    </source>
</evidence>
<dbReference type="GO" id="GO:0006094">
    <property type="term" value="P:gluconeogenesis"/>
    <property type="evidence" value="ECO:0007669"/>
    <property type="project" value="UniProtKB-UniPathway"/>
</dbReference>
<dbReference type="Proteomes" id="UP000078200">
    <property type="component" value="Unassembled WGS sequence"/>
</dbReference>
<dbReference type="GO" id="GO:0019563">
    <property type="term" value="P:glycerol catabolic process"/>
    <property type="evidence" value="ECO:0007669"/>
    <property type="project" value="TreeGrafter"/>
</dbReference>
<evidence type="ECO:0000256" key="2">
    <source>
        <dbReference type="ARBA" id="ARBA00004680"/>
    </source>
</evidence>
<dbReference type="VEuPathDB" id="VectorBase:GAUT001359"/>
<dbReference type="InterPro" id="IPR000652">
    <property type="entry name" value="Triosephosphate_isomerase"/>
</dbReference>
<comment type="pathway">
    <text evidence="2 10">Carbohydrate degradation; glycolysis; D-glyceraldehyde 3-phosphate from glycerone phosphate: step 1/1.</text>
</comment>
<comment type="catalytic activity">
    <reaction evidence="1 10">
        <text>D-glyceraldehyde 3-phosphate = dihydroxyacetone phosphate</text>
        <dbReference type="Rhea" id="RHEA:18585"/>
        <dbReference type="ChEBI" id="CHEBI:57642"/>
        <dbReference type="ChEBI" id="CHEBI:59776"/>
        <dbReference type="EC" id="5.3.1.1"/>
    </reaction>
</comment>
<dbReference type="Pfam" id="PF00121">
    <property type="entry name" value="TIM"/>
    <property type="match status" value="1"/>
</dbReference>
<dbReference type="InterPro" id="IPR035990">
    <property type="entry name" value="TIM_sf"/>
</dbReference>
<dbReference type="AlphaFoldDB" id="A0A1A9UDV8"/>